<gene>
    <name evidence="1" type="ORF">DFO73_11521</name>
</gene>
<dbReference type="SUPFAM" id="SSF51621">
    <property type="entry name" value="Phosphoenolpyruvate/pyruvate domain"/>
    <property type="match status" value="1"/>
</dbReference>
<dbReference type="Proteomes" id="UP000247150">
    <property type="component" value="Unassembled WGS sequence"/>
</dbReference>
<dbReference type="InterPro" id="IPR040442">
    <property type="entry name" value="Pyrv_kinase-like_dom_sf"/>
</dbReference>
<sequence>MNKIKVFNEMHSSQATLFLGAPGIVFLPQLLKRQDSKQLVRPAGINIEDSLKKSNGLREASQNYKLLEKIRIALDRHGYKGFYINARTDTYFQRQNPLLEKFLFLV</sequence>
<reference evidence="1 2" key="1">
    <citation type="submission" date="2018-05" db="EMBL/GenBank/DDBJ databases">
        <title>Freshwater and sediment microbial communities from various areas in North America, analyzing microbe dynamics in response to fracking.</title>
        <authorList>
            <person name="Lamendella R."/>
        </authorList>
    </citation>
    <scope>NUCLEOTIDE SEQUENCE [LARGE SCALE GENOMIC DNA]</scope>
    <source>
        <strain evidence="1 2">15_TX</strain>
    </source>
</reference>
<name>A0A2V2ZM49_9BACI</name>
<evidence type="ECO:0000313" key="2">
    <source>
        <dbReference type="Proteomes" id="UP000247150"/>
    </source>
</evidence>
<organism evidence="1 2">
    <name type="scientific">Cytobacillus oceanisediminis</name>
    <dbReference type="NCBI Taxonomy" id="665099"/>
    <lineage>
        <taxon>Bacteria</taxon>
        <taxon>Bacillati</taxon>
        <taxon>Bacillota</taxon>
        <taxon>Bacilli</taxon>
        <taxon>Bacillales</taxon>
        <taxon>Bacillaceae</taxon>
        <taxon>Cytobacillus</taxon>
    </lineage>
</organism>
<comment type="caution">
    <text evidence="1">The sequence shown here is derived from an EMBL/GenBank/DDBJ whole genome shotgun (WGS) entry which is preliminary data.</text>
</comment>
<proteinExistence type="predicted"/>
<accession>A0A2V2ZM49</accession>
<evidence type="ECO:0000313" key="1">
    <source>
        <dbReference type="EMBL" id="PWW20447.1"/>
    </source>
</evidence>
<dbReference type="EMBL" id="QGTW01000015">
    <property type="protein sequence ID" value="PWW20447.1"/>
    <property type="molecule type" value="Genomic_DNA"/>
</dbReference>
<protein>
    <submittedName>
        <fullName evidence="1">Uncharacterized protein</fullName>
    </submittedName>
</protein>
<dbReference type="AlphaFoldDB" id="A0A2V2ZM49"/>
<dbReference type="GO" id="GO:0003824">
    <property type="term" value="F:catalytic activity"/>
    <property type="evidence" value="ECO:0007669"/>
    <property type="project" value="InterPro"/>
</dbReference>
<dbReference type="Gene3D" id="3.20.20.60">
    <property type="entry name" value="Phosphoenolpyruvate-binding domains"/>
    <property type="match status" value="1"/>
</dbReference>
<dbReference type="InterPro" id="IPR015813">
    <property type="entry name" value="Pyrv/PenolPyrv_kinase-like_dom"/>
</dbReference>